<dbReference type="OrthoDB" id="767661at2759"/>
<dbReference type="GO" id="GO:0031514">
    <property type="term" value="C:motile cilium"/>
    <property type="evidence" value="ECO:0007669"/>
    <property type="project" value="InterPro"/>
</dbReference>
<dbReference type="PANTHER" id="PTHR31543:SF1">
    <property type="entry name" value="HECT DOMAIN-CONTAINING PROTEIN"/>
    <property type="match status" value="1"/>
</dbReference>
<feature type="coiled-coil region" evidence="1">
    <location>
        <begin position="257"/>
        <end position="312"/>
    </location>
</feature>
<proteinExistence type="predicted"/>
<dbReference type="EMBL" id="RRYP01001637">
    <property type="protein sequence ID" value="TNV85675.1"/>
    <property type="molecule type" value="Genomic_DNA"/>
</dbReference>
<comment type="caution">
    <text evidence="4">The sequence shown here is derived from an EMBL/GenBank/DDBJ whole genome shotgun (WGS) entry which is preliminary data.</text>
</comment>
<evidence type="ECO:0000256" key="1">
    <source>
        <dbReference type="SAM" id="Coils"/>
    </source>
</evidence>
<feature type="region of interest" description="Disordered" evidence="2">
    <location>
        <begin position="1"/>
        <end position="28"/>
    </location>
</feature>
<dbReference type="AlphaFoldDB" id="A0A8J8P4H7"/>
<dbReference type="GO" id="GO:0005874">
    <property type="term" value="C:microtubule"/>
    <property type="evidence" value="ECO:0007669"/>
    <property type="project" value="TreeGrafter"/>
</dbReference>
<dbReference type="GO" id="GO:0048870">
    <property type="term" value="P:cell motility"/>
    <property type="evidence" value="ECO:0007669"/>
    <property type="project" value="InterPro"/>
</dbReference>
<feature type="coiled-coil region" evidence="1">
    <location>
        <begin position="380"/>
        <end position="446"/>
    </location>
</feature>
<name>A0A8J8P4H7_HALGN</name>
<gene>
    <name evidence="4" type="ORF">FGO68_gene6369</name>
</gene>
<evidence type="ECO:0000313" key="5">
    <source>
        <dbReference type="Proteomes" id="UP000785679"/>
    </source>
</evidence>
<keyword evidence="5" id="KW-1185">Reference proteome</keyword>
<dbReference type="Pfam" id="PF13851">
    <property type="entry name" value="GAS"/>
    <property type="match status" value="1"/>
</dbReference>
<organism evidence="4 5">
    <name type="scientific">Halteria grandinella</name>
    <dbReference type="NCBI Taxonomy" id="5974"/>
    <lineage>
        <taxon>Eukaryota</taxon>
        <taxon>Sar</taxon>
        <taxon>Alveolata</taxon>
        <taxon>Ciliophora</taxon>
        <taxon>Intramacronucleata</taxon>
        <taxon>Spirotrichea</taxon>
        <taxon>Stichotrichia</taxon>
        <taxon>Sporadotrichida</taxon>
        <taxon>Halteriidae</taxon>
        <taxon>Halteria</taxon>
    </lineage>
</organism>
<evidence type="ECO:0000259" key="3">
    <source>
        <dbReference type="Pfam" id="PF13851"/>
    </source>
</evidence>
<dbReference type="Proteomes" id="UP000785679">
    <property type="component" value="Unassembled WGS sequence"/>
</dbReference>
<feature type="domain" description="Growth arrest-specific protein 8" evidence="3">
    <location>
        <begin position="231"/>
        <end position="428"/>
    </location>
</feature>
<dbReference type="InterPro" id="IPR039308">
    <property type="entry name" value="GAS8"/>
</dbReference>
<dbReference type="GO" id="GO:0005794">
    <property type="term" value="C:Golgi apparatus"/>
    <property type="evidence" value="ECO:0007669"/>
    <property type="project" value="TreeGrafter"/>
</dbReference>
<dbReference type="GO" id="GO:0008017">
    <property type="term" value="F:microtubule binding"/>
    <property type="evidence" value="ECO:0007669"/>
    <property type="project" value="InterPro"/>
</dbReference>
<dbReference type="InterPro" id="IPR025593">
    <property type="entry name" value="GAS8_dom"/>
</dbReference>
<feature type="coiled-coil region" evidence="1">
    <location>
        <begin position="37"/>
        <end position="164"/>
    </location>
</feature>
<reference evidence="4" key="1">
    <citation type="submission" date="2019-06" db="EMBL/GenBank/DDBJ databases">
        <authorList>
            <person name="Zheng W."/>
        </authorList>
    </citation>
    <scope>NUCLEOTIDE SEQUENCE</scope>
    <source>
        <strain evidence="4">QDHG01</strain>
    </source>
</reference>
<dbReference type="GO" id="GO:0031267">
    <property type="term" value="F:small GTPase binding"/>
    <property type="evidence" value="ECO:0007669"/>
    <property type="project" value="InterPro"/>
</dbReference>
<feature type="compositionally biased region" description="Basic and acidic residues" evidence="2">
    <location>
        <begin position="1"/>
        <end position="12"/>
    </location>
</feature>
<sequence>MPPKKAKGEGKKGPGGIEEEARQKAEAIDDIDDEDYKKSLRLECRALEDKIRKEEDLAGLYQDERQRVNYFWIVSKKELEDKQAELRNKERELQDLSEKHEIEVKIYKQRVKHLVFQNLDQLTELKKEAEVTLKNAEDDHRIEQRELKQDVRALKVQKKEQEVRHMEYLNTLTKDYNKKATQMRAEFERIANEISLKFKHKMLLLREEMERKRKSMILAIETKKNQAIKDLTAKHARKYADIKNYYQEITNTNLDIIKQLKDELSDAKKEDTTKQKQKMDQEEANKQIVEPLQKASEELKQLTKKKLKHNTIMGALEETQGGIMEQDAILKDIEWQFEVRLQQFQYLEREKQELFDQFQQHVYEIHQKTGLRNLVLEKKLETIQESLETKDAQINQLLAAAKIDPKTLGVIKSTLEEVENLKNEAIKEIQAELKKIREAHSNMVKTYEGKLSEFGIPVEELGFDPLVPANI</sequence>
<evidence type="ECO:0000313" key="4">
    <source>
        <dbReference type="EMBL" id="TNV85675.1"/>
    </source>
</evidence>
<accession>A0A8J8P4H7</accession>
<dbReference type="PANTHER" id="PTHR31543">
    <property type="entry name" value="DYNEIN REGULATORY COMPLEX SUBUNIT 4"/>
    <property type="match status" value="1"/>
</dbReference>
<protein>
    <recommendedName>
        <fullName evidence="3">Growth arrest-specific protein 8 domain-containing protein</fullName>
    </recommendedName>
</protein>
<evidence type="ECO:0000256" key="2">
    <source>
        <dbReference type="SAM" id="MobiDB-lite"/>
    </source>
</evidence>
<keyword evidence="1" id="KW-0175">Coiled coil</keyword>